<evidence type="ECO:0000256" key="1">
    <source>
        <dbReference type="ARBA" id="ARBA00004571"/>
    </source>
</evidence>
<keyword evidence="2 8" id="KW-0813">Transport</keyword>
<keyword evidence="5 9" id="KW-0798">TonB box</keyword>
<evidence type="ECO:0000256" key="8">
    <source>
        <dbReference type="PROSITE-ProRule" id="PRU01360"/>
    </source>
</evidence>
<evidence type="ECO:0000256" key="7">
    <source>
        <dbReference type="ARBA" id="ARBA00023237"/>
    </source>
</evidence>
<comment type="subcellular location">
    <subcellularLocation>
        <location evidence="1 8">Cell outer membrane</location>
        <topology evidence="1 8">Multi-pass membrane protein</topology>
    </subcellularLocation>
</comment>
<reference evidence="12 13" key="1">
    <citation type="submission" date="2017-04" db="EMBL/GenBank/DDBJ databases">
        <authorList>
            <person name="Afonso C.L."/>
            <person name="Miller P.J."/>
            <person name="Scott M.A."/>
            <person name="Spackman E."/>
            <person name="Goraichik I."/>
            <person name="Dimitrov K.M."/>
            <person name="Suarez D.L."/>
            <person name="Swayne D.E."/>
        </authorList>
    </citation>
    <scope>NUCLEOTIDE SEQUENCE [LARGE SCALE GENOMIC DNA]</scope>
    <source>
        <strain evidence="12 13">DSM 22418</strain>
    </source>
</reference>
<evidence type="ECO:0000256" key="9">
    <source>
        <dbReference type="RuleBase" id="RU003357"/>
    </source>
</evidence>
<evidence type="ECO:0000313" key="12">
    <source>
        <dbReference type="EMBL" id="SMG36043.1"/>
    </source>
</evidence>
<evidence type="ECO:0000259" key="10">
    <source>
        <dbReference type="Pfam" id="PF00593"/>
    </source>
</evidence>
<dbReference type="Pfam" id="PF07715">
    <property type="entry name" value="Plug"/>
    <property type="match status" value="1"/>
</dbReference>
<evidence type="ECO:0000256" key="2">
    <source>
        <dbReference type="ARBA" id="ARBA00022448"/>
    </source>
</evidence>
<name>A0A1X7K4U8_9SPHI</name>
<dbReference type="STRING" id="561061.SAMN05660862_2579"/>
<evidence type="ECO:0000256" key="6">
    <source>
        <dbReference type="ARBA" id="ARBA00023136"/>
    </source>
</evidence>
<dbReference type="InterPro" id="IPR023997">
    <property type="entry name" value="TonB-dep_OMP_SusC/RagA_CS"/>
</dbReference>
<evidence type="ECO:0000256" key="4">
    <source>
        <dbReference type="ARBA" id="ARBA00022692"/>
    </source>
</evidence>
<feature type="domain" description="TonB-dependent receptor plug" evidence="11">
    <location>
        <begin position="129"/>
        <end position="248"/>
    </location>
</feature>
<dbReference type="Gene3D" id="2.60.40.1120">
    <property type="entry name" value="Carboxypeptidase-like, regulatory domain"/>
    <property type="match status" value="1"/>
</dbReference>
<evidence type="ECO:0000313" key="13">
    <source>
        <dbReference type="Proteomes" id="UP000192980"/>
    </source>
</evidence>
<dbReference type="Gene3D" id="2.40.170.20">
    <property type="entry name" value="TonB-dependent receptor, beta-barrel domain"/>
    <property type="match status" value="1"/>
</dbReference>
<keyword evidence="4 8" id="KW-0812">Transmembrane</keyword>
<dbReference type="InterPro" id="IPR008969">
    <property type="entry name" value="CarboxyPept-like_regulatory"/>
</dbReference>
<dbReference type="Pfam" id="PF00593">
    <property type="entry name" value="TonB_dep_Rec_b-barrel"/>
    <property type="match status" value="1"/>
</dbReference>
<keyword evidence="7 8" id="KW-0998">Cell outer membrane</keyword>
<dbReference type="Gene3D" id="2.170.130.10">
    <property type="entry name" value="TonB-dependent receptor, plug domain"/>
    <property type="match status" value="1"/>
</dbReference>
<dbReference type="FunFam" id="2.170.130.10:FF:000008">
    <property type="entry name" value="SusC/RagA family TonB-linked outer membrane protein"/>
    <property type="match status" value="1"/>
</dbReference>
<dbReference type="SUPFAM" id="SSF56935">
    <property type="entry name" value="Porins"/>
    <property type="match status" value="1"/>
</dbReference>
<keyword evidence="13" id="KW-1185">Reference proteome</keyword>
<dbReference type="Pfam" id="PF13715">
    <property type="entry name" value="CarbopepD_reg_2"/>
    <property type="match status" value="1"/>
</dbReference>
<dbReference type="InterPro" id="IPR037066">
    <property type="entry name" value="Plug_dom_sf"/>
</dbReference>
<evidence type="ECO:0000256" key="3">
    <source>
        <dbReference type="ARBA" id="ARBA00022452"/>
    </source>
</evidence>
<sequence>MRSKIYMLCFFLSSPFLPVNHLYAHAIGRMAVIGHDQEKVYGKVTDANNQPLSGVTIKVKNSPMTVSTDAEGNFELLGQLQGKTLLLTYVGYVPKEVLVQNNVALQIILEADKNDLEEVVVVGYGTQKRKELTGSISSVKAADIEKVSSNSFTGAIQGKVPGVTITQTSGAPGGSSSVRIRGVGTTGGNQPLYVIDGFPVGGSNMGISGSSDQVDGMSIVNPSDIESIEVLKDAAAASIYGARAANGVILITTKRGKEGRTSLDLSAYTGFQNLWKRPKFLNAEQFATLANELYRNSNMTPNPEWANPKDLGEGTNWINEVFRTAPMYNVDVSMTGGNQKVKNALSLGYRDQQGTLIETWNKRYTGRANMDIQVGERLKFGGSLAFAYTQAKGQQNEDFRLGIFNLAQQFYPTLGLEDVVSGSSAYYSTQGDNPYLRAKSRENFLRNMRMYGNAFGEVTIVDGLTFRSSVGLDFNSNRSSTWEPKVQRGFYSNPQAILGETQTQGLNWLLENTLNYNKVIDKHSVSAIIGQTAQRNASDWISITAREFQNETIRVVNTSSDANRRGSGTGSVYTLASYLGRVNYAYDNKYLFSASIRRDGSSNFGPSYKWGNFPSVSAGWNISEEDFFNQSGPINNLKLRASWGQLGNDAIGAFGYSSTFGLGRVVDNYILGTGQGLVTGASMIRPGNSDLKWETSEQLNFGLDVSFLNNRGYMTAEYYIKDTRDMLVSLPVSLEAGFESAPSVNGGKIRNQGFELLLGYGGGSSFKYDVSVNLSTLKNNVISMGAGNPISGPIVGFTSMNTSYTEVGKPIGYFRGYMVDGIYQSNGEVDKAFQPNASAGDFRFRDINGDNALTDADRVMLGTPWPTLTYGMNMDFSYKGFDLNVLFQGVSGNEIFHVNKFTTYPVKYFGGSGVINASADVLNRWTPENGGNTVPILKYTDLNGNYANLSSFYVEDGSYLRLRNVTLGYTLPDPVFAKTTFIKRVRVYGSVQNALTFTKYSGFDPEVGSTNPLASGVDDGVYPMPRTFMFGLKASF</sequence>
<protein>
    <submittedName>
        <fullName evidence="12">TonB-linked outer membrane protein, SusC/RagA family</fullName>
    </submittedName>
</protein>
<evidence type="ECO:0000256" key="5">
    <source>
        <dbReference type="ARBA" id="ARBA00023077"/>
    </source>
</evidence>
<proteinExistence type="inferred from homology"/>
<dbReference type="InterPro" id="IPR012910">
    <property type="entry name" value="Plug_dom"/>
</dbReference>
<dbReference type="GO" id="GO:0009279">
    <property type="term" value="C:cell outer membrane"/>
    <property type="evidence" value="ECO:0007669"/>
    <property type="project" value="UniProtKB-SubCell"/>
</dbReference>
<organism evidence="12 13">
    <name type="scientific">Sphingobacterium psychroaquaticum</name>
    <dbReference type="NCBI Taxonomy" id="561061"/>
    <lineage>
        <taxon>Bacteria</taxon>
        <taxon>Pseudomonadati</taxon>
        <taxon>Bacteroidota</taxon>
        <taxon>Sphingobacteriia</taxon>
        <taxon>Sphingobacteriales</taxon>
        <taxon>Sphingobacteriaceae</taxon>
        <taxon>Sphingobacterium</taxon>
    </lineage>
</organism>
<feature type="domain" description="TonB-dependent receptor-like beta-barrel" evidence="10">
    <location>
        <begin position="422"/>
        <end position="993"/>
    </location>
</feature>
<dbReference type="InterPro" id="IPR039426">
    <property type="entry name" value="TonB-dep_rcpt-like"/>
</dbReference>
<dbReference type="RefSeq" id="WP_085473309.1">
    <property type="nucleotide sequence ID" value="NZ_FXAU01000004.1"/>
</dbReference>
<accession>A0A1X7K4U8</accession>
<dbReference type="SUPFAM" id="SSF49464">
    <property type="entry name" value="Carboxypeptidase regulatory domain-like"/>
    <property type="match status" value="1"/>
</dbReference>
<keyword evidence="6 8" id="KW-0472">Membrane</keyword>
<evidence type="ECO:0000259" key="11">
    <source>
        <dbReference type="Pfam" id="PF07715"/>
    </source>
</evidence>
<dbReference type="NCBIfam" id="TIGR04057">
    <property type="entry name" value="SusC_RagA_signa"/>
    <property type="match status" value="1"/>
</dbReference>
<keyword evidence="3 8" id="KW-1134">Transmembrane beta strand</keyword>
<dbReference type="InterPro" id="IPR023996">
    <property type="entry name" value="TonB-dep_OMP_SusC/RagA"/>
</dbReference>
<dbReference type="InterPro" id="IPR000531">
    <property type="entry name" value="Beta-barrel_TonB"/>
</dbReference>
<dbReference type="OrthoDB" id="9768177at2"/>
<dbReference type="EMBL" id="FXAU01000004">
    <property type="protein sequence ID" value="SMG36043.1"/>
    <property type="molecule type" value="Genomic_DNA"/>
</dbReference>
<dbReference type="AlphaFoldDB" id="A0A1X7K4U8"/>
<dbReference type="NCBIfam" id="TIGR04056">
    <property type="entry name" value="OMP_RagA_SusC"/>
    <property type="match status" value="1"/>
</dbReference>
<dbReference type="PROSITE" id="PS52016">
    <property type="entry name" value="TONB_DEPENDENT_REC_3"/>
    <property type="match status" value="1"/>
</dbReference>
<comment type="similarity">
    <text evidence="8 9">Belongs to the TonB-dependent receptor family.</text>
</comment>
<dbReference type="Proteomes" id="UP000192980">
    <property type="component" value="Unassembled WGS sequence"/>
</dbReference>
<dbReference type="InterPro" id="IPR036942">
    <property type="entry name" value="Beta-barrel_TonB_sf"/>
</dbReference>
<gene>
    <name evidence="12" type="ORF">SAMN05660862_2579</name>
</gene>